<feature type="transmembrane region" description="Helical" evidence="2">
    <location>
        <begin position="137"/>
        <end position="158"/>
    </location>
</feature>
<evidence type="ECO:0000313" key="3">
    <source>
        <dbReference type="EMBL" id="MCC9644575.1"/>
    </source>
</evidence>
<keyword evidence="2" id="KW-0472">Membrane</keyword>
<evidence type="ECO:0000313" key="4">
    <source>
        <dbReference type="Proteomes" id="UP001430306"/>
    </source>
</evidence>
<keyword evidence="2" id="KW-0812">Transmembrane</keyword>
<reference evidence="3" key="1">
    <citation type="submission" date="2021-11" db="EMBL/GenBank/DDBJ databases">
        <title>Genome sequence.</title>
        <authorList>
            <person name="Sun Q."/>
        </authorList>
    </citation>
    <scope>NUCLEOTIDE SEQUENCE</scope>
    <source>
        <strain evidence="3">JC740</strain>
    </source>
</reference>
<protein>
    <submittedName>
        <fullName evidence="3">Uncharacterized protein</fullName>
    </submittedName>
</protein>
<accession>A0ABS8NLY6</accession>
<gene>
    <name evidence="3" type="ORF">LOC71_20060</name>
</gene>
<dbReference type="RefSeq" id="WP_230276293.1">
    <property type="nucleotide sequence ID" value="NZ_JAJKFW010000057.1"/>
</dbReference>
<keyword evidence="4" id="KW-1185">Reference proteome</keyword>
<comment type="caution">
    <text evidence="3">The sequence shown here is derived from an EMBL/GenBank/DDBJ whole genome shotgun (WGS) entry which is preliminary data.</text>
</comment>
<keyword evidence="2" id="KW-1133">Transmembrane helix</keyword>
<feature type="region of interest" description="Disordered" evidence="1">
    <location>
        <begin position="38"/>
        <end position="70"/>
    </location>
</feature>
<feature type="transmembrane region" description="Helical" evidence="2">
    <location>
        <begin position="296"/>
        <end position="314"/>
    </location>
</feature>
<dbReference type="EMBL" id="JAJKFW010000057">
    <property type="protein sequence ID" value="MCC9644575.1"/>
    <property type="molecule type" value="Genomic_DNA"/>
</dbReference>
<proteinExistence type="predicted"/>
<feature type="transmembrane region" description="Helical" evidence="2">
    <location>
        <begin position="320"/>
        <end position="337"/>
    </location>
</feature>
<sequence>MSIAAKGTLHETSHRWSLAFRFFSTAFSSVFSKSADDQSRVAEPQSPANPYAVAPTADANPHEPIHPPHVLLEPNSPDELVFDGVITEADVRRLIPERRLWFLLAGLMWGIIIPAFTGVSLLMLFGLPGRPNATPEYFGAGLMLCVVIAFAVATQAISPKRRTKRVLKERPDLLGRAAGKFTRGGLLFWDGKSLHRFNHHYCWQAKRIATGVRVPLHEGVYTQLYLANHLFHAFDLETWNSLREEWHQRCLATEDEASQIADNVVALGTPPKDATRFSGTVNVPYPVDHGGIRRSLGWLGFLLVFFSVIACVSFQSDSMIWAGLAAIAALYYLHSFAKTWKWLSIPSHPWTWQQQGWIGAEEIAWATQGNAILMSRKECVRASVHAINELPVLCWELESGRVLYFPRDNFEDESDWQRVIPPEAAESQPSSTS</sequence>
<feature type="transmembrane region" description="Helical" evidence="2">
    <location>
        <begin position="100"/>
        <end position="125"/>
    </location>
</feature>
<organism evidence="3 4">
    <name type="scientific">Rhodopirellula halodulae</name>
    <dbReference type="NCBI Taxonomy" id="2894198"/>
    <lineage>
        <taxon>Bacteria</taxon>
        <taxon>Pseudomonadati</taxon>
        <taxon>Planctomycetota</taxon>
        <taxon>Planctomycetia</taxon>
        <taxon>Pirellulales</taxon>
        <taxon>Pirellulaceae</taxon>
        <taxon>Rhodopirellula</taxon>
    </lineage>
</organism>
<dbReference type="Proteomes" id="UP001430306">
    <property type="component" value="Unassembled WGS sequence"/>
</dbReference>
<name>A0ABS8NLY6_9BACT</name>
<evidence type="ECO:0000256" key="2">
    <source>
        <dbReference type="SAM" id="Phobius"/>
    </source>
</evidence>
<evidence type="ECO:0000256" key="1">
    <source>
        <dbReference type="SAM" id="MobiDB-lite"/>
    </source>
</evidence>